<evidence type="ECO:0000256" key="2">
    <source>
        <dbReference type="SAM" id="SignalP"/>
    </source>
</evidence>
<keyword evidence="2" id="KW-0732">Signal</keyword>
<dbReference type="Proteomes" id="UP000005018">
    <property type="component" value="Chromosome 7"/>
</dbReference>
<organism evidence="3 4">
    <name type="scientific">Candida orthopsilosis (strain 90-125)</name>
    <name type="common">Yeast</name>
    <dbReference type="NCBI Taxonomy" id="1136231"/>
    <lineage>
        <taxon>Eukaryota</taxon>
        <taxon>Fungi</taxon>
        <taxon>Dikarya</taxon>
        <taxon>Ascomycota</taxon>
        <taxon>Saccharomycotina</taxon>
        <taxon>Pichiomycetes</taxon>
        <taxon>Debaryomycetaceae</taxon>
        <taxon>Candida/Lodderomyces clade</taxon>
        <taxon>Candida</taxon>
    </lineage>
</organism>
<dbReference type="RefSeq" id="XP_003871024.1">
    <property type="nucleotide sequence ID" value="XM_003870975.1"/>
</dbReference>
<feature type="transmembrane region" description="Helical" evidence="1">
    <location>
        <begin position="79"/>
        <end position="100"/>
    </location>
</feature>
<evidence type="ECO:0000256" key="1">
    <source>
        <dbReference type="SAM" id="Phobius"/>
    </source>
</evidence>
<dbReference type="AlphaFoldDB" id="H8XAP8"/>
<accession>H8XAP8</accession>
<dbReference type="HOGENOM" id="CLU_1503254_0_0_1"/>
<dbReference type="KEGG" id="cot:CORT_0G02180"/>
<dbReference type="OrthoDB" id="4026664at2759"/>
<reference evidence="3 4" key="1">
    <citation type="journal article" date="2012" name="PLoS ONE">
        <title>Sequence and analysis of the genome of the pathogenic yeast Candida orthopsilosis.</title>
        <authorList>
            <person name="Riccombeni A."/>
            <person name="Vidanes G."/>
            <person name="Proux-Wera E."/>
            <person name="Wolfe K.H."/>
            <person name="Butler G."/>
        </authorList>
    </citation>
    <scope>NUCLEOTIDE SEQUENCE [LARGE SCALE GENOMIC DNA]</scope>
    <source>
        <strain evidence="3 4">Co 90-125</strain>
    </source>
</reference>
<sequence length="179" mass="19714">MGLVLSIPFVLLARLSNSDDDENEGATRSDTSFIFSSRSGAATSNYGTGPSKSLLLETNSTALKNGTLTDSPLNESESLASVVVPIILVSIGLICLYLVYIRIFESSPKKSSQQQQYLVDRNRVQTSGYNYEEATFIEASTLPPPEKAYLKMEDVETLVGEEEFEYDVVDDLESVKTKY</sequence>
<evidence type="ECO:0000313" key="4">
    <source>
        <dbReference type="Proteomes" id="UP000005018"/>
    </source>
</evidence>
<feature type="chain" id="PRO_5003616930" evidence="2">
    <location>
        <begin position="19"/>
        <end position="179"/>
    </location>
</feature>
<gene>
    <name evidence="3" type="ORF">CORT_0G02180</name>
</gene>
<proteinExistence type="predicted"/>
<keyword evidence="1" id="KW-0812">Transmembrane</keyword>
<dbReference type="GeneID" id="14542031"/>
<name>H8XAP8_CANO9</name>
<dbReference type="EMBL" id="HE681725">
    <property type="protein sequence ID" value="CCG24899.1"/>
    <property type="molecule type" value="Genomic_DNA"/>
</dbReference>
<feature type="signal peptide" evidence="2">
    <location>
        <begin position="1"/>
        <end position="18"/>
    </location>
</feature>
<keyword evidence="1" id="KW-0472">Membrane</keyword>
<keyword evidence="4" id="KW-1185">Reference proteome</keyword>
<keyword evidence="1" id="KW-1133">Transmembrane helix</keyword>
<protein>
    <submittedName>
        <fullName evidence="3">Uncharacterized protein</fullName>
    </submittedName>
</protein>
<evidence type="ECO:0000313" key="3">
    <source>
        <dbReference type="EMBL" id="CCG24899.1"/>
    </source>
</evidence>